<evidence type="ECO:0000313" key="2">
    <source>
        <dbReference type="EMBL" id="GBP09773.1"/>
    </source>
</evidence>
<evidence type="ECO:0000313" key="3">
    <source>
        <dbReference type="Proteomes" id="UP000299102"/>
    </source>
</evidence>
<gene>
    <name evidence="2" type="ORF">EVAR_81058_1</name>
</gene>
<reference evidence="2 3" key="1">
    <citation type="journal article" date="2019" name="Commun. Biol.">
        <title>The bagworm genome reveals a unique fibroin gene that provides high tensile strength.</title>
        <authorList>
            <person name="Kono N."/>
            <person name="Nakamura H."/>
            <person name="Ohtoshi R."/>
            <person name="Tomita M."/>
            <person name="Numata K."/>
            <person name="Arakawa K."/>
        </authorList>
    </citation>
    <scope>NUCLEOTIDE SEQUENCE [LARGE SCALE GENOMIC DNA]</scope>
</reference>
<accession>A0A4C1T5I9</accession>
<sequence>MSKYLHSLVTERNSGAEQRTRAMIYFGFTHNNSPFSNKDFAIDVAYFARCSRPVSADSRRRRRLYRRSCSTNQWIVLESNRRRIVTRSQWRCRRGRNGDQKRPVPLRTSPRRASGV</sequence>
<comment type="caution">
    <text evidence="2">The sequence shown here is derived from an EMBL/GenBank/DDBJ whole genome shotgun (WGS) entry which is preliminary data.</text>
</comment>
<protein>
    <submittedName>
        <fullName evidence="2">Uncharacterized protein</fullName>
    </submittedName>
</protein>
<dbReference type="Proteomes" id="UP000299102">
    <property type="component" value="Unassembled WGS sequence"/>
</dbReference>
<proteinExistence type="predicted"/>
<dbReference type="AlphaFoldDB" id="A0A4C1T5I9"/>
<dbReference type="EMBL" id="BGZK01000037">
    <property type="protein sequence ID" value="GBP09773.1"/>
    <property type="molecule type" value="Genomic_DNA"/>
</dbReference>
<keyword evidence="3" id="KW-1185">Reference proteome</keyword>
<evidence type="ECO:0000256" key="1">
    <source>
        <dbReference type="SAM" id="MobiDB-lite"/>
    </source>
</evidence>
<name>A0A4C1T5I9_EUMVA</name>
<feature type="region of interest" description="Disordered" evidence="1">
    <location>
        <begin position="92"/>
        <end position="116"/>
    </location>
</feature>
<organism evidence="2 3">
    <name type="scientific">Eumeta variegata</name>
    <name type="common">Bagworm moth</name>
    <name type="synonym">Eumeta japonica</name>
    <dbReference type="NCBI Taxonomy" id="151549"/>
    <lineage>
        <taxon>Eukaryota</taxon>
        <taxon>Metazoa</taxon>
        <taxon>Ecdysozoa</taxon>
        <taxon>Arthropoda</taxon>
        <taxon>Hexapoda</taxon>
        <taxon>Insecta</taxon>
        <taxon>Pterygota</taxon>
        <taxon>Neoptera</taxon>
        <taxon>Endopterygota</taxon>
        <taxon>Lepidoptera</taxon>
        <taxon>Glossata</taxon>
        <taxon>Ditrysia</taxon>
        <taxon>Tineoidea</taxon>
        <taxon>Psychidae</taxon>
        <taxon>Oiketicinae</taxon>
        <taxon>Eumeta</taxon>
    </lineage>
</organism>